<comment type="caution">
    <text evidence="7">The sequence shown here is derived from an EMBL/GenBank/DDBJ whole genome shotgun (WGS) entry which is preliminary data.</text>
</comment>
<comment type="similarity">
    <text evidence="2">Belongs to the bacterial solute-binding protein 5 family.</text>
</comment>
<sequence>MLKNMLKATVFATTMALAAGTFYTPAFAEVVYNRGTAAESESLDPHKTSTIYEAAVLRDLFQGLVMQDQKANVIPGAAESWTVSDDGTVYTFKLRKDGVWSDGSPVTADDFVYAFHRLEDPATGAEYASMLYPVKNAEEVNTKKAKPEEMGVKAIDANTLEVTLKAPTPYFLEMLTHQATYPVSKASIDKLGADWIKPGNLVSNGAFTLAEWVPNDHIKLVKNPKFWDAASVKLDVVNYIPTEDRSSAIKRFEAGELDSYDDLPTEQLADLKAKFGDQIRVGPYLGTYYFAIKTDKAPWDNVELRNAISMAVDRDFLAEKVWQNSMLPGYSMVPPGIEGYTPAMAKYADMSQIDREDEAKKVLEKLGYTPEKPLKMEIRYNTSENHKNTAVAIQEQLKPLGVEITLLNTDTKTHYSFLEQKGDYDVARAGWIADYKDPETFLGISRKASGNNYSGYNSPKFEKAMDEAAAAGGKPEERMKELAEAERILVDDVGNIPLLYYSYKDIVSPKLHGFEDNVMDVHPSRFISKD</sequence>
<dbReference type="Gene3D" id="3.10.105.10">
    <property type="entry name" value="Dipeptide-binding Protein, Domain 3"/>
    <property type="match status" value="1"/>
</dbReference>
<evidence type="ECO:0000256" key="2">
    <source>
        <dbReference type="ARBA" id="ARBA00005695"/>
    </source>
</evidence>
<evidence type="ECO:0000313" key="7">
    <source>
        <dbReference type="EMBL" id="CAH2394782.1"/>
    </source>
</evidence>
<dbReference type="Proteomes" id="UP001152604">
    <property type="component" value="Unassembled WGS sequence"/>
</dbReference>
<organism evidence="7 8">
    <name type="scientific">Mesorhizobium ventifaucium</name>
    <dbReference type="NCBI Taxonomy" id="666020"/>
    <lineage>
        <taxon>Bacteria</taxon>
        <taxon>Pseudomonadati</taxon>
        <taxon>Pseudomonadota</taxon>
        <taxon>Alphaproteobacteria</taxon>
        <taxon>Hyphomicrobiales</taxon>
        <taxon>Phyllobacteriaceae</taxon>
        <taxon>Mesorhizobium</taxon>
    </lineage>
</organism>
<feature type="chain" id="PRO_5047316239" evidence="5">
    <location>
        <begin position="29"/>
        <end position="530"/>
    </location>
</feature>
<reference evidence="7" key="1">
    <citation type="submission" date="2022-03" db="EMBL/GenBank/DDBJ databases">
        <authorList>
            <person name="Brunel B."/>
        </authorList>
    </citation>
    <scope>NUCLEOTIDE SEQUENCE</scope>
    <source>
        <strain evidence="7">STM4922sample</strain>
    </source>
</reference>
<dbReference type="PIRSF" id="PIRSF002741">
    <property type="entry name" value="MppA"/>
    <property type="match status" value="1"/>
</dbReference>
<dbReference type="InterPro" id="IPR000914">
    <property type="entry name" value="SBP_5_dom"/>
</dbReference>
<dbReference type="Gene3D" id="3.90.76.10">
    <property type="entry name" value="Dipeptide-binding Protein, Domain 1"/>
    <property type="match status" value="1"/>
</dbReference>
<keyword evidence="8" id="KW-1185">Reference proteome</keyword>
<evidence type="ECO:0000256" key="5">
    <source>
        <dbReference type="SAM" id="SignalP"/>
    </source>
</evidence>
<dbReference type="InterPro" id="IPR039424">
    <property type="entry name" value="SBP_5"/>
</dbReference>
<evidence type="ECO:0000256" key="4">
    <source>
        <dbReference type="ARBA" id="ARBA00022729"/>
    </source>
</evidence>
<dbReference type="PANTHER" id="PTHR30290:SF10">
    <property type="entry name" value="PERIPLASMIC OLIGOPEPTIDE-BINDING PROTEIN-RELATED"/>
    <property type="match status" value="1"/>
</dbReference>
<evidence type="ECO:0000313" key="8">
    <source>
        <dbReference type="Proteomes" id="UP001152604"/>
    </source>
</evidence>
<dbReference type="SUPFAM" id="SSF53850">
    <property type="entry name" value="Periplasmic binding protein-like II"/>
    <property type="match status" value="1"/>
</dbReference>
<proteinExistence type="inferred from homology"/>
<gene>
    <name evidence="7" type="ORF">MES4922_110226</name>
</gene>
<dbReference type="EMBL" id="CAKXZS010000003">
    <property type="protein sequence ID" value="CAH2394782.1"/>
    <property type="molecule type" value="Genomic_DNA"/>
</dbReference>
<feature type="domain" description="Solute-binding protein family 5" evidence="6">
    <location>
        <begin position="73"/>
        <end position="451"/>
    </location>
</feature>
<protein>
    <submittedName>
        <fullName evidence="7">Oligopeptide ABC transporter, periplasmic oligopeptide-binding protein oppA (TC 3.A.1.5.1)</fullName>
    </submittedName>
</protein>
<accession>A0ABM9DEP0</accession>
<dbReference type="Gene3D" id="3.40.190.10">
    <property type="entry name" value="Periplasmic binding protein-like II"/>
    <property type="match status" value="1"/>
</dbReference>
<keyword evidence="4 5" id="KW-0732">Signal</keyword>
<evidence type="ECO:0000256" key="3">
    <source>
        <dbReference type="ARBA" id="ARBA00022448"/>
    </source>
</evidence>
<evidence type="ECO:0000256" key="1">
    <source>
        <dbReference type="ARBA" id="ARBA00004418"/>
    </source>
</evidence>
<feature type="signal peptide" evidence="5">
    <location>
        <begin position="1"/>
        <end position="28"/>
    </location>
</feature>
<evidence type="ECO:0000259" key="6">
    <source>
        <dbReference type="Pfam" id="PF00496"/>
    </source>
</evidence>
<name>A0ABM9DEP0_9HYPH</name>
<dbReference type="InterPro" id="IPR030678">
    <property type="entry name" value="Peptide/Ni-bd"/>
</dbReference>
<keyword evidence="3" id="KW-0813">Transport</keyword>
<dbReference type="RefSeq" id="WP_254023124.1">
    <property type="nucleotide sequence ID" value="NZ_CAKXZS010000003.1"/>
</dbReference>
<dbReference type="PANTHER" id="PTHR30290">
    <property type="entry name" value="PERIPLASMIC BINDING COMPONENT OF ABC TRANSPORTER"/>
    <property type="match status" value="1"/>
</dbReference>
<dbReference type="Pfam" id="PF00496">
    <property type="entry name" value="SBP_bac_5"/>
    <property type="match status" value="1"/>
</dbReference>
<comment type="subcellular location">
    <subcellularLocation>
        <location evidence="1">Periplasm</location>
    </subcellularLocation>
</comment>
<dbReference type="CDD" id="cd08504">
    <property type="entry name" value="PBP2_OppA"/>
    <property type="match status" value="1"/>
</dbReference>